<evidence type="ECO:0000256" key="2">
    <source>
        <dbReference type="RuleBase" id="RU367162"/>
    </source>
</evidence>
<dbReference type="GO" id="GO:0005634">
    <property type="term" value="C:nucleus"/>
    <property type="evidence" value="ECO:0007669"/>
    <property type="project" value="UniProtKB-SubCell"/>
</dbReference>
<evidence type="ECO:0000313" key="3">
    <source>
        <dbReference type="EMBL" id="RVD91733.1"/>
    </source>
</evidence>
<dbReference type="PANTHER" id="PTHR20835:SF0">
    <property type="entry name" value="E3 UBIQUITIN-PROTEIN LIGASE PPP1R11"/>
    <property type="match status" value="1"/>
</dbReference>
<comment type="similarity">
    <text evidence="1 2">Belongs to the YPI1 family.</text>
</comment>
<proteinExistence type="inferred from homology"/>
<comment type="subcellular location">
    <subcellularLocation>
        <location evidence="2">Nucleus</location>
    </subcellularLocation>
</comment>
<dbReference type="VEuPathDB" id="MicrosporidiaDB:TUBRATIS_18010"/>
<dbReference type="AlphaFoldDB" id="A0A437AKL0"/>
<name>A0A437AKL0_9MICR</name>
<evidence type="ECO:0000313" key="4">
    <source>
        <dbReference type="Proteomes" id="UP000282876"/>
    </source>
</evidence>
<evidence type="ECO:0000256" key="1">
    <source>
        <dbReference type="ARBA" id="ARBA00005605"/>
    </source>
</evidence>
<dbReference type="GO" id="GO:0008157">
    <property type="term" value="F:protein phosphatase 1 binding"/>
    <property type="evidence" value="ECO:0007669"/>
    <property type="project" value="TreeGrafter"/>
</dbReference>
<organism evidence="3 4">
    <name type="scientific">Tubulinosema ratisbonensis</name>
    <dbReference type="NCBI Taxonomy" id="291195"/>
    <lineage>
        <taxon>Eukaryota</taxon>
        <taxon>Fungi</taxon>
        <taxon>Fungi incertae sedis</taxon>
        <taxon>Microsporidia</taxon>
        <taxon>Tubulinosematoidea</taxon>
        <taxon>Tubulinosematidae</taxon>
        <taxon>Tubulinosema</taxon>
    </lineage>
</organism>
<dbReference type="PANTHER" id="PTHR20835">
    <property type="entry name" value="E3 UBIQUITIN-PROTEIN LIGASE PPP1R11-RELATED"/>
    <property type="match status" value="1"/>
</dbReference>
<comment type="caution">
    <text evidence="3">The sequence shown here is derived from an EMBL/GenBank/DDBJ whole genome shotgun (WGS) entry which is preliminary data.</text>
</comment>
<comment type="function">
    <text evidence="2">Regulator of type 1 phosphatases which maintains protein phosphatase activity under strict control.</text>
</comment>
<accession>A0A437AKL0</accession>
<dbReference type="EMBL" id="RCSS01000427">
    <property type="protein sequence ID" value="RVD91733.1"/>
    <property type="molecule type" value="Genomic_DNA"/>
</dbReference>
<dbReference type="Pfam" id="PF07491">
    <property type="entry name" value="PPI_Ypi1"/>
    <property type="match status" value="1"/>
</dbReference>
<keyword evidence="2" id="KW-0539">Nucleus</keyword>
<dbReference type="InterPro" id="IPR011107">
    <property type="entry name" value="PPI_Ypi1"/>
</dbReference>
<sequence length="62" mass="7312">MDRQNTTITETKKLVLKLKKKEKKVTFTQDTVDNEHSDKKKSKVCCISKVHKKGDVNKYERM</sequence>
<keyword evidence="4" id="KW-1185">Reference proteome</keyword>
<dbReference type="Proteomes" id="UP000282876">
    <property type="component" value="Unassembled WGS sequence"/>
</dbReference>
<gene>
    <name evidence="3" type="ORF">TUBRATIS_18010</name>
</gene>
<protein>
    <recommendedName>
        <fullName evidence="2">Type 1 phosphatases regulator</fullName>
    </recommendedName>
</protein>
<reference evidence="3 4" key="1">
    <citation type="submission" date="2018-10" db="EMBL/GenBank/DDBJ databases">
        <title>Draft genome sequence of the microsporidian Tubulinosema ratisbonensis.</title>
        <authorList>
            <person name="Polonais V."/>
            <person name="Peyretaillade E."/>
            <person name="Niehus S."/>
            <person name="Wawrzyniak I."/>
            <person name="Franchet A."/>
            <person name="Gaspin C."/>
            <person name="Reichstadt M."/>
            <person name="Belser C."/>
            <person name="Labadie K."/>
            <person name="Delbac F."/>
            <person name="Ferrandon D."/>
        </authorList>
    </citation>
    <scope>NUCLEOTIDE SEQUENCE [LARGE SCALE GENOMIC DNA]</scope>
    <source>
        <strain evidence="3 4">Franzen</strain>
    </source>
</reference>
<dbReference type="GO" id="GO:0004865">
    <property type="term" value="F:protein serine/threonine phosphatase inhibitor activity"/>
    <property type="evidence" value="ECO:0007669"/>
    <property type="project" value="UniProtKB-UniRule"/>
</dbReference>